<dbReference type="GO" id="GO:0008270">
    <property type="term" value="F:zinc ion binding"/>
    <property type="evidence" value="ECO:0007669"/>
    <property type="project" value="InterPro"/>
</dbReference>
<accession>G0GBW6</accession>
<dbReference type="OrthoDB" id="9794613at2"/>
<name>G0GBW6_WINT7</name>
<protein>
    <recommendedName>
        <fullName evidence="3">Carbonic anhydrase</fullName>
    </recommendedName>
</protein>
<evidence type="ECO:0000313" key="2">
    <source>
        <dbReference type="Proteomes" id="UP000007254"/>
    </source>
</evidence>
<proteinExistence type="predicted"/>
<dbReference type="AlphaFoldDB" id="G0GBW6"/>
<dbReference type="Proteomes" id="UP000007254">
    <property type="component" value="Chromosome"/>
</dbReference>
<dbReference type="InterPro" id="IPR046871">
    <property type="entry name" value="Pro_CA_2"/>
</dbReference>
<gene>
    <name evidence="1" type="ordered locus">Spith_1717</name>
</gene>
<evidence type="ECO:0000313" key="1">
    <source>
        <dbReference type="EMBL" id="AEJ61977.1"/>
    </source>
</evidence>
<dbReference type="InterPro" id="IPR036874">
    <property type="entry name" value="Carbonic_anhydrase_sf"/>
</dbReference>
<reference evidence="1 2" key="1">
    <citation type="submission" date="2011-06" db="EMBL/GenBank/DDBJ databases">
        <title>The complete genome of Spirochaeta thermophila DSM 6578.</title>
        <authorList>
            <consortium name="US DOE Joint Genome Institute (JGI-PGF)"/>
            <person name="Lucas S."/>
            <person name="Lapidus A."/>
            <person name="Bruce D."/>
            <person name="Goodwin L."/>
            <person name="Pitluck S."/>
            <person name="Peters L."/>
            <person name="Kyrpides N."/>
            <person name="Mavromatis K."/>
            <person name="Ivanova N."/>
            <person name="Mikailova N."/>
            <person name="Pagani I."/>
            <person name="Chertkov O."/>
            <person name="Detter J.C."/>
            <person name="Tapia R."/>
            <person name="Han C."/>
            <person name="Land M."/>
            <person name="Hauser L."/>
            <person name="Markowitz V."/>
            <person name="Cheng J.-F."/>
            <person name="Hugenholtz P."/>
            <person name="Woyke T."/>
            <person name="Wu D."/>
            <person name="Spring S."/>
            <person name="Merkhoffer B."/>
            <person name="Schneider S."/>
            <person name="Klenk H.-P."/>
            <person name="Eisen J.A."/>
        </authorList>
    </citation>
    <scope>NUCLEOTIDE SEQUENCE [LARGE SCALE GENOMIC DNA]</scope>
    <source>
        <strain evidence="2">ATCC 700085 / DSM 6578 / Z-1203</strain>
    </source>
</reference>
<dbReference type="RefSeq" id="WP_014625306.1">
    <property type="nucleotide sequence ID" value="NC_017583.1"/>
</dbReference>
<dbReference type="SUPFAM" id="SSF53056">
    <property type="entry name" value="beta-carbonic anhydrase, cab"/>
    <property type="match status" value="1"/>
</dbReference>
<sequence length="125" mass="13811">MSQWICLLTCMDGRIQRPVLEFLLQRHPGAFVDTITEPGMDGLLATHRLEEIPGLLRKLEISLETHGARTIYVAGHTDCAGNPVDEAAHLAHFRRGIHLLTEHFPGIPVSGLWVGPTWEVASVEA</sequence>
<evidence type="ECO:0008006" key="3">
    <source>
        <dbReference type="Google" id="ProtNLM"/>
    </source>
</evidence>
<dbReference type="STRING" id="869211.Spith_1717"/>
<dbReference type="HOGENOM" id="CLU_152017_0_0_12"/>
<organism evidence="1 2">
    <name type="scientific">Winmispira thermophila (strain ATCC 700085 / DSM 6578 / Z-1203)</name>
    <name type="common">Spirochaeta thermophila</name>
    <dbReference type="NCBI Taxonomy" id="869211"/>
    <lineage>
        <taxon>Bacteria</taxon>
        <taxon>Pseudomonadati</taxon>
        <taxon>Spirochaetota</taxon>
        <taxon>Spirochaetia</taxon>
        <taxon>Winmispirales</taxon>
        <taxon>Winmispiraceae</taxon>
        <taxon>Winmispira</taxon>
    </lineage>
</organism>
<dbReference type="Pfam" id="PF20393">
    <property type="entry name" value="Pro_CA_2"/>
    <property type="match status" value="1"/>
</dbReference>
<dbReference type="EMBL" id="CP002903">
    <property type="protein sequence ID" value="AEJ61977.1"/>
    <property type="molecule type" value="Genomic_DNA"/>
</dbReference>
<dbReference type="KEGG" id="stq:Spith_1717"/>
<dbReference type="Gene3D" id="3.40.1050.10">
    <property type="entry name" value="Carbonic anhydrase"/>
    <property type="match status" value="1"/>
</dbReference>
<dbReference type="GO" id="GO:0004089">
    <property type="term" value="F:carbonate dehydratase activity"/>
    <property type="evidence" value="ECO:0007669"/>
    <property type="project" value="InterPro"/>
</dbReference>
<keyword evidence="2" id="KW-1185">Reference proteome</keyword>